<dbReference type="AlphaFoldDB" id="A0A6C0BAM7"/>
<name>A0A6C0BAM7_9ZZZZ</name>
<organism evidence="3">
    <name type="scientific">viral metagenome</name>
    <dbReference type="NCBI Taxonomy" id="1070528"/>
    <lineage>
        <taxon>unclassified sequences</taxon>
        <taxon>metagenomes</taxon>
        <taxon>organismal metagenomes</taxon>
    </lineage>
</organism>
<dbReference type="InterPro" id="IPR050703">
    <property type="entry name" value="Flavin_MAO"/>
</dbReference>
<sequence>MYDIIIVGAGIAGLYAAYHIKKSSPKTRFLILESSKWIGGRTGEMKFSGTDVVTGAGIGRKRKDKLLIQLLHDLHVKFSEFPITHDYSSTLDGKCQVKKIFELLKQKHPKQSIGETFQQFAEPILGKDRYKMFVVCSSYSDYEKEDSYDVLYYYGFDDNYSNFTGLSISWSHLVNALVKYVGPETVLTSKRVVKLEKDEDNDIFSLVVENGQTYCSKKVIVATTIASARLLFPKDPIYKEIGGQAFLRLYGKFSKASIPIMEKYAKSSIVVKSPLQKIIPMRPDEGIYMIAYSDNQGAKKLHPYLENTLKNREYFERLLRISLKIPNDEELRLLAIKDAYWDIGTHYFKPLTPEFHNRNEFIKAAQHPEKNVLVVGEMVALHQGWVEGALESVEKVVTSRWITA</sequence>
<protein>
    <recommendedName>
        <fullName evidence="2">Amine oxidase domain-containing protein</fullName>
    </recommendedName>
</protein>
<dbReference type="Pfam" id="PF13450">
    <property type="entry name" value="NAD_binding_8"/>
    <property type="match status" value="1"/>
</dbReference>
<dbReference type="Gene3D" id="3.50.50.60">
    <property type="entry name" value="FAD/NAD(P)-binding domain"/>
    <property type="match status" value="1"/>
</dbReference>
<dbReference type="InterPro" id="IPR036188">
    <property type="entry name" value="FAD/NAD-bd_sf"/>
</dbReference>
<evidence type="ECO:0000259" key="2">
    <source>
        <dbReference type="Pfam" id="PF01593"/>
    </source>
</evidence>
<reference evidence="3" key="1">
    <citation type="journal article" date="2020" name="Nature">
        <title>Giant virus diversity and host interactions through global metagenomics.</title>
        <authorList>
            <person name="Schulz F."/>
            <person name="Roux S."/>
            <person name="Paez-Espino D."/>
            <person name="Jungbluth S."/>
            <person name="Walsh D.A."/>
            <person name="Denef V.J."/>
            <person name="McMahon K.D."/>
            <person name="Konstantinidis K.T."/>
            <person name="Eloe-Fadrosh E.A."/>
            <person name="Kyrpides N.C."/>
            <person name="Woyke T."/>
        </authorList>
    </citation>
    <scope>NUCLEOTIDE SEQUENCE</scope>
    <source>
        <strain evidence="3">GVMAG-M-3300010158-59</strain>
    </source>
</reference>
<comment type="similarity">
    <text evidence="1">Belongs to the flavin monoamine oxidase family.</text>
</comment>
<accession>A0A6C0BAM7</accession>
<dbReference type="InterPro" id="IPR002937">
    <property type="entry name" value="Amino_oxidase"/>
</dbReference>
<proteinExistence type="inferred from homology"/>
<dbReference type="Gene3D" id="1.10.10.1620">
    <property type="match status" value="1"/>
</dbReference>
<dbReference type="PANTHER" id="PTHR43563">
    <property type="entry name" value="AMINE OXIDASE"/>
    <property type="match status" value="1"/>
</dbReference>
<dbReference type="SUPFAM" id="SSF51905">
    <property type="entry name" value="FAD/NAD(P)-binding domain"/>
    <property type="match status" value="1"/>
</dbReference>
<evidence type="ECO:0000313" key="3">
    <source>
        <dbReference type="EMBL" id="QHS88854.1"/>
    </source>
</evidence>
<evidence type="ECO:0000256" key="1">
    <source>
        <dbReference type="ARBA" id="ARBA00005995"/>
    </source>
</evidence>
<dbReference type="Pfam" id="PF01593">
    <property type="entry name" value="Amino_oxidase"/>
    <property type="match status" value="1"/>
</dbReference>
<dbReference type="EMBL" id="MN739103">
    <property type="protein sequence ID" value="QHS88854.1"/>
    <property type="molecule type" value="Genomic_DNA"/>
</dbReference>
<dbReference type="PANTHER" id="PTHR43563:SF14">
    <property type="entry name" value="AMINE OXIDASE"/>
    <property type="match status" value="1"/>
</dbReference>
<dbReference type="GO" id="GO:0016491">
    <property type="term" value="F:oxidoreductase activity"/>
    <property type="evidence" value="ECO:0007669"/>
    <property type="project" value="InterPro"/>
</dbReference>
<feature type="domain" description="Amine oxidase" evidence="2">
    <location>
        <begin position="111"/>
        <end position="392"/>
    </location>
</feature>